<evidence type="ECO:0000256" key="2">
    <source>
        <dbReference type="SAM" id="MobiDB-lite"/>
    </source>
</evidence>
<dbReference type="PANTHER" id="PTHR34210">
    <property type="entry name" value="OS01G0252900 PROTEIN"/>
    <property type="match status" value="1"/>
</dbReference>
<dbReference type="PANTHER" id="PTHR34210:SF1">
    <property type="entry name" value="OS03G0274700 PROTEIN"/>
    <property type="match status" value="1"/>
</dbReference>
<proteinExistence type="predicted"/>
<evidence type="ECO:0000313" key="3">
    <source>
        <dbReference type="EMBL" id="GMG99504.1"/>
    </source>
</evidence>
<name>A0AAD3P2L0_NEPGR</name>
<feature type="region of interest" description="Disordered" evidence="2">
    <location>
        <begin position="222"/>
        <end position="267"/>
    </location>
</feature>
<reference evidence="3" key="1">
    <citation type="submission" date="2023-05" db="EMBL/GenBank/DDBJ databases">
        <title>Nepenthes gracilis genome sequencing.</title>
        <authorList>
            <person name="Fukushima K."/>
        </authorList>
    </citation>
    <scope>NUCLEOTIDE SEQUENCE</scope>
    <source>
        <strain evidence="3">SING2019-196</strain>
    </source>
</reference>
<evidence type="ECO:0000256" key="1">
    <source>
        <dbReference type="SAM" id="Coils"/>
    </source>
</evidence>
<feature type="coiled-coil region" evidence="1">
    <location>
        <begin position="137"/>
        <end position="164"/>
    </location>
</feature>
<feature type="compositionally biased region" description="Polar residues" evidence="2">
    <location>
        <begin position="16"/>
        <end position="35"/>
    </location>
</feature>
<accession>A0AAD3P2L0</accession>
<feature type="compositionally biased region" description="Basic and acidic residues" evidence="2">
    <location>
        <begin position="47"/>
        <end position="67"/>
    </location>
</feature>
<gene>
    <name evidence="3" type="ORF">Nepgr_001344</name>
</gene>
<dbReference type="AlphaFoldDB" id="A0AAD3P2L0"/>
<dbReference type="EMBL" id="BSYO01000001">
    <property type="protein sequence ID" value="GMG99504.1"/>
    <property type="molecule type" value="Genomic_DNA"/>
</dbReference>
<comment type="caution">
    <text evidence="3">The sequence shown here is derived from an EMBL/GenBank/DDBJ whole genome shotgun (WGS) entry which is preliminary data.</text>
</comment>
<keyword evidence="1" id="KW-0175">Coiled coil</keyword>
<keyword evidence="4" id="KW-1185">Reference proteome</keyword>
<sequence>MKRAAPHSDASMNPYIASQMQHVSAQAMQQNSRMTSFPGRPDAFPAEEERPYASMKAEGKWQWDRDAQQMSPTLYREGQGGNSSRSFYQSQIADPKLGSNQEPRVHPQEQDMEMGYEDNASPLTLEALEQKFRDDLMKLTKEQIDTEDAENARHREKILEINNQYAEQLSAIRARHADRREDFLRKESQARLQQYQLASVNHHQSNARASDIGGHHGFVGGAPPPGMVHGEAQRPYPGGQFDSYRQNPDSRFPTPGGRVYNTGPRRY</sequence>
<organism evidence="3 4">
    <name type="scientific">Nepenthes gracilis</name>
    <name type="common">Slender pitcher plant</name>
    <dbReference type="NCBI Taxonomy" id="150966"/>
    <lineage>
        <taxon>Eukaryota</taxon>
        <taxon>Viridiplantae</taxon>
        <taxon>Streptophyta</taxon>
        <taxon>Embryophyta</taxon>
        <taxon>Tracheophyta</taxon>
        <taxon>Spermatophyta</taxon>
        <taxon>Magnoliopsida</taxon>
        <taxon>eudicotyledons</taxon>
        <taxon>Gunneridae</taxon>
        <taxon>Pentapetalae</taxon>
        <taxon>Caryophyllales</taxon>
        <taxon>Nepenthaceae</taxon>
        <taxon>Nepenthes</taxon>
    </lineage>
</organism>
<dbReference type="Proteomes" id="UP001279734">
    <property type="component" value="Unassembled WGS sequence"/>
</dbReference>
<feature type="region of interest" description="Disordered" evidence="2">
    <location>
        <begin position="1"/>
        <end position="88"/>
    </location>
</feature>
<evidence type="ECO:0000313" key="4">
    <source>
        <dbReference type="Proteomes" id="UP001279734"/>
    </source>
</evidence>
<protein>
    <submittedName>
        <fullName evidence="3">Uncharacterized protein</fullName>
    </submittedName>
</protein>